<feature type="compositionally biased region" description="Basic and acidic residues" evidence="3">
    <location>
        <begin position="1322"/>
        <end position="1337"/>
    </location>
</feature>
<evidence type="ECO:0008006" key="8">
    <source>
        <dbReference type="Google" id="ProtNLM"/>
    </source>
</evidence>
<feature type="region of interest" description="Disordered" evidence="3">
    <location>
        <begin position="1157"/>
        <end position="1342"/>
    </location>
</feature>
<feature type="region of interest" description="Disordered" evidence="3">
    <location>
        <begin position="1768"/>
        <end position="1831"/>
    </location>
</feature>
<feature type="compositionally biased region" description="Basic residues" evidence="3">
    <location>
        <begin position="1874"/>
        <end position="1883"/>
    </location>
</feature>
<evidence type="ECO:0000256" key="3">
    <source>
        <dbReference type="SAM" id="MobiDB-lite"/>
    </source>
</evidence>
<dbReference type="InterPro" id="IPR032040">
    <property type="entry name" value="ELYS-bb"/>
</dbReference>
<dbReference type="Pfam" id="PF13934">
    <property type="entry name" value="ELYS"/>
    <property type="match status" value="1"/>
</dbReference>
<sequence>MDGIQSPYSSEPPITIDQASISSLEKKVVQTNLFGGFTRDGSKAWMVRGPVLEIVNASNGEQISSHQFDISTDDPSIHVTSVKEIVYGGGNALLLGLKSSAAGKGLVCVYEMTTGKVKLAVKIPFGVMCVEIITEDGGINAPNFCLSQQMQKFFGIAAVGTEKGHFYLLDLRVDENDTSDEQHAREAKIVNVGTQCIENIRLKSSQRGEHLCLEINSSAHTYFAFRYLRADEEVHRDYNPDDVFVSNLTYFPHSGTLAVGFNFGCFQLWQLAGPTLEYSSPVCPQMTPVSFFASQEPTDDPQYFCYLWVGRGPLPWDSNQDVPTDVHLFQLSYEEKTYHGSYGHLFKELNNCIPRFQHYLTHDPYISDEELSLGSRLIGCCTLEKICPKRMSEIRWMIQMMRILASLLDAESDRTLTAIVWEGRPETADGQLESNYFLAVFDLNQWYFAQMPARLKLSQQDSKYFAFYSIQDVCGTDFLLNLHINPECISRYQSTTTATLEVHQQPSALNFKASCLMETAIIRTSILGLQRKVLADMSSQGPTILRDPGSIYSQCCDSQLAVRSTLVAGADRVSQDQQREAVLTVALENDQLGFIIQCIYNWRKGGEPLFDGGGTYVDDKTVRKLSQCSKHYQHLLTIFKTLLGQGQTTTEQGAHDLSTKLVVLSLLAEHVKALLWFVRCGLLPECPDKDGTPHQGQFNYPASLLRVAYFQRRAQMKKLSGSDTSILLIDGIVEEAGPELTTLWQREDEASDGFYPPPSLHLSEHLRKFDSSLSIPIGQTKLIHAYWLLDHRDFSEALNMLLDPMTNNNLSSWQHGTIIRSFLYHGEGQKALQYVRAIRPSLTTPDDIKLHLTVLLANGLTGEAFNFQRDYHDETTSEELLHHLFLGSQQKRITLKKYLEESTEPNSQEILVMHLLQRAQFVEATRLNSNLNQQMMMMEADAASRERTLSRNIILEKCQEVMPAVQRKLAFSPEVKISRSRGIRHEVPPPKPLSSKINPAKTKQVISHALLMNGVLDKIAEARECLKEEQTPTNSPLRAEVDMEPFVGMPITHSSKTRKRYSTAFVYPEQTELNSSAWQPSTAPSQFLNRTSGSVSRLEMTNSVKAKKRSMVDYSGANAMSLLQTPIVQKRTPKRVQEERVTTTPQSILRVRQVVRRSPSPAKVAVTDSPLPPLVPEFSSADFTLPTPPRIRRHLSSRADDIEQKVTAPPTPQKQLRFTDDTRGATPSPDILQMEGSSSEPSPEEGDKSSEKGAYPEFSTPPLGSPLKEEERRGEPKVIFEDTMKETQKQENMETDKTSDIASTTPVDRETALHSLELVDDAQNKEEDGESGIKETSDLEIMQEEEFYDVENTEDLLVEQHSQDQGEQPSEDAVPVMEEQSKELVMEQSEEVEGDKTSPAALVEQDLPKEVPPAEEDEIANSERNDEISKSGDINYEMPHQELAPPLAGSGDVTVHPEESLKEDEDEVAMETDEKEEDMKEDQGPEEEEDSEITFNFALRKEEPAVSAEQDTQRQEELQGSESVDMAAFPQEHGDGCYPSDSLPRPPIHPLPHHIDSQWPSRTSPINFSPDRLYQMREPHPFPTPPQRTNTEEEGEGSLLLSSQKSAFVSDHQVPDLTTASSQNPSGLGLGPQIDQISQGASQKRTPFNMSLRSQSRTVSPAVQPQGFIQGIPDSKNENIFQVEAEAEQNATEKTSSLLEEKSSEKEKEEAERQTIQKTPEKPQPSFIFSPPSTRSKSRRQSRTFLRRESMDEESLNALSGDVSLISSVGSSSMASPTPRSTRKGRRSMTPTSSPAVSDKSTIFGEKQAKSAGVSKRQTRARRSKGLLPEQQPLEVPIKLISPIQEEGGEEVNKQGSGKVVRVPRHSMSLRTSTRTRRTVKLF</sequence>
<dbReference type="STRING" id="307972.A0A2G8K540"/>
<accession>A0A2G8K540</accession>
<comment type="subcellular location">
    <subcellularLocation>
        <location evidence="1">Nucleus</location>
    </subcellularLocation>
</comment>
<feature type="domain" description="ELYS beta-propeller" evidence="5">
    <location>
        <begin position="29"/>
        <end position="522"/>
    </location>
</feature>
<feature type="compositionally biased region" description="Polar residues" evidence="3">
    <location>
        <begin position="1635"/>
        <end position="1663"/>
    </location>
</feature>
<evidence type="ECO:0000256" key="1">
    <source>
        <dbReference type="ARBA" id="ARBA00004123"/>
    </source>
</evidence>
<dbReference type="SMR" id="A0A2G8K540"/>
<keyword evidence="7" id="KW-1185">Reference proteome</keyword>
<feature type="region of interest" description="Disordered" evidence="3">
    <location>
        <begin position="1846"/>
        <end position="1883"/>
    </location>
</feature>
<dbReference type="InterPro" id="IPR025151">
    <property type="entry name" value="ELYS_dom"/>
</dbReference>
<protein>
    <recommendedName>
        <fullName evidence="8">ELYS-like domain-containing protein</fullName>
    </recommendedName>
</protein>
<name>A0A2G8K540_STIJA</name>
<feature type="compositionally biased region" description="Polar residues" evidence="3">
    <location>
        <begin position="1558"/>
        <end position="1567"/>
    </location>
</feature>
<feature type="compositionally biased region" description="Basic and acidic residues" evidence="3">
    <location>
        <begin position="1699"/>
        <end position="1721"/>
    </location>
</feature>
<dbReference type="Pfam" id="PF16687">
    <property type="entry name" value="ELYS-bb"/>
    <property type="match status" value="1"/>
</dbReference>
<dbReference type="InterPro" id="IPR052620">
    <property type="entry name" value="ELYS/MEL-28_NucAsmblyFactor"/>
</dbReference>
<evidence type="ECO:0000259" key="5">
    <source>
        <dbReference type="Pfam" id="PF16687"/>
    </source>
</evidence>
<evidence type="ECO:0000256" key="2">
    <source>
        <dbReference type="ARBA" id="ARBA00023242"/>
    </source>
</evidence>
<feature type="compositionally biased region" description="Polar residues" evidence="3">
    <location>
        <begin position="1789"/>
        <end position="1801"/>
    </location>
</feature>
<feature type="region of interest" description="Disordered" evidence="3">
    <location>
        <begin position="1357"/>
        <end position="1756"/>
    </location>
</feature>
<feature type="compositionally biased region" description="Basic and acidic residues" evidence="3">
    <location>
        <begin position="1267"/>
        <end position="1299"/>
    </location>
</feature>
<comment type="caution">
    <text evidence="6">The sequence shown here is derived from an EMBL/GenBank/DDBJ whole genome shotgun (WGS) entry which is preliminary data.</text>
</comment>
<feature type="compositionally biased region" description="Polar residues" evidence="3">
    <location>
        <begin position="1616"/>
        <end position="1626"/>
    </location>
</feature>
<dbReference type="PANTHER" id="PTHR21583">
    <property type="entry name" value="ELYS PROTEIN"/>
    <property type="match status" value="1"/>
</dbReference>
<evidence type="ECO:0000313" key="6">
    <source>
        <dbReference type="EMBL" id="PIK43112.1"/>
    </source>
</evidence>
<evidence type="ECO:0000259" key="4">
    <source>
        <dbReference type="Pfam" id="PF13934"/>
    </source>
</evidence>
<proteinExistence type="predicted"/>
<dbReference type="OrthoDB" id="20729at2759"/>
<feature type="compositionally biased region" description="Basic and acidic residues" evidence="3">
    <location>
        <begin position="1421"/>
        <end position="1430"/>
    </location>
</feature>
<keyword evidence="2" id="KW-0539">Nucleus</keyword>
<dbReference type="EMBL" id="MRZV01000875">
    <property type="protein sequence ID" value="PIK43112.1"/>
    <property type="molecule type" value="Genomic_DNA"/>
</dbReference>
<dbReference type="Proteomes" id="UP000230750">
    <property type="component" value="Unassembled WGS sequence"/>
</dbReference>
<evidence type="ECO:0000313" key="7">
    <source>
        <dbReference type="Proteomes" id="UP000230750"/>
    </source>
</evidence>
<dbReference type="GO" id="GO:0005634">
    <property type="term" value="C:nucleus"/>
    <property type="evidence" value="ECO:0007669"/>
    <property type="project" value="UniProtKB-SubCell"/>
</dbReference>
<organism evidence="6 7">
    <name type="scientific">Stichopus japonicus</name>
    <name type="common">Sea cucumber</name>
    <dbReference type="NCBI Taxonomy" id="307972"/>
    <lineage>
        <taxon>Eukaryota</taxon>
        <taxon>Metazoa</taxon>
        <taxon>Echinodermata</taxon>
        <taxon>Eleutherozoa</taxon>
        <taxon>Echinozoa</taxon>
        <taxon>Holothuroidea</taxon>
        <taxon>Aspidochirotacea</taxon>
        <taxon>Aspidochirotida</taxon>
        <taxon>Stichopodidae</taxon>
        <taxon>Apostichopus</taxon>
    </lineage>
</organism>
<feature type="compositionally biased region" description="Acidic residues" evidence="3">
    <location>
        <begin position="1461"/>
        <end position="1476"/>
    </location>
</feature>
<gene>
    <name evidence="6" type="ORF">BSL78_20037</name>
</gene>
<reference evidence="6 7" key="1">
    <citation type="journal article" date="2017" name="PLoS Biol.">
        <title>The sea cucumber genome provides insights into morphological evolution and visceral regeneration.</title>
        <authorList>
            <person name="Zhang X."/>
            <person name="Sun L."/>
            <person name="Yuan J."/>
            <person name="Sun Y."/>
            <person name="Gao Y."/>
            <person name="Zhang L."/>
            <person name="Li S."/>
            <person name="Dai H."/>
            <person name="Hamel J.F."/>
            <person name="Liu C."/>
            <person name="Yu Y."/>
            <person name="Liu S."/>
            <person name="Lin W."/>
            <person name="Guo K."/>
            <person name="Jin S."/>
            <person name="Xu P."/>
            <person name="Storey K.B."/>
            <person name="Huan P."/>
            <person name="Zhang T."/>
            <person name="Zhou Y."/>
            <person name="Zhang J."/>
            <person name="Lin C."/>
            <person name="Li X."/>
            <person name="Xing L."/>
            <person name="Huo D."/>
            <person name="Sun M."/>
            <person name="Wang L."/>
            <person name="Mercier A."/>
            <person name="Li F."/>
            <person name="Yang H."/>
            <person name="Xiang J."/>
        </authorList>
    </citation>
    <scope>NUCLEOTIDE SEQUENCE [LARGE SCALE GENOMIC DNA]</scope>
    <source>
        <strain evidence="6">Shaxun</strain>
        <tissue evidence="6">Muscle</tissue>
    </source>
</reference>
<dbReference type="PANTHER" id="PTHR21583:SF8">
    <property type="entry name" value="PROTEIN ELYS"/>
    <property type="match status" value="1"/>
</dbReference>
<feature type="domain" description="ELYS-like" evidence="4">
    <location>
        <begin position="763"/>
        <end position="891"/>
    </location>
</feature>